<evidence type="ECO:0000256" key="3">
    <source>
        <dbReference type="ARBA" id="ARBA00004613"/>
    </source>
</evidence>
<dbReference type="SMART" id="SM00908">
    <property type="entry name" value="Gal-bind_lectin"/>
    <property type="match status" value="1"/>
</dbReference>
<dbReference type="InterPro" id="IPR044156">
    <property type="entry name" value="Galectin-like"/>
</dbReference>
<name>A0A3B4D6E1_PYGNA</name>
<keyword evidence="7" id="KW-0399">Innate immunity</keyword>
<keyword evidence="4" id="KW-0963">Cytoplasm</keyword>
<dbReference type="GO" id="GO:0030154">
    <property type="term" value="P:cell differentiation"/>
    <property type="evidence" value="ECO:0007669"/>
    <property type="project" value="UniProtKB-KW"/>
</dbReference>
<evidence type="ECO:0000256" key="6">
    <source>
        <dbReference type="ARBA" id="ARBA00022553"/>
    </source>
</evidence>
<keyword evidence="5" id="KW-0964">Secreted</keyword>
<keyword evidence="10 19" id="KW-0430">Lectin</keyword>
<dbReference type="GO" id="GO:0043236">
    <property type="term" value="F:laminin binding"/>
    <property type="evidence" value="ECO:0007669"/>
    <property type="project" value="TreeGrafter"/>
</dbReference>
<evidence type="ECO:0000256" key="14">
    <source>
        <dbReference type="ARBA" id="ARBA00022972"/>
    </source>
</evidence>
<evidence type="ECO:0000256" key="5">
    <source>
        <dbReference type="ARBA" id="ARBA00022525"/>
    </source>
</evidence>
<dbReference type="GO" id="GO:0090280">
    <property type="term" value="P:positive regulation of calcium ion import"/>
    <property type="evidence" value="ECO:0007669"/>
    <property type="project" value="TreeGrafter"/>
</dbReference>
<dbReference type="GO" id="GO:0008380">
    <property type="term" value="P:RNA splicing"/>
    <property type="evidence" value="ECO:0007669"/>
    <property type="project" value="UniProtKB-KW"/>
</dbReference>
<organism evidence="21 22">
    <name type="scientific">Pygocentrus nattereri</name>
    <name type="common">Red-bellied piranha</name>
    <dbReference type="NCBI Taxonomy" id="42514"/>
    <lineage>
        <taxon>Eukaryota</taxon>
        <taxon>Metazoa</taxon>
        <taxon>Chordata</taxon>
        <taxon>Craniata</taxon>
        <taxon>Vertebrata</taxon>
        <taxon>Euteleostomi</taxon>
        <taxon>Actinopterygii</taxon>
        <taxon>Neopterygii</taxon>
        <taxon>Teleostei</taxon>
        <taxon>Ostariophysi</taxon>
        <taxon>Characiformes</taxon>
        <taxon>Characoidei</taxon>
        <taxon>Pygocentrus</taxon>
    </lineage>
</organism>
<keyword evidence="13" id="KW-0391">Immunity</keyword>
<dbReference type="GO" id="GO:0006397">
    <property type="term" value="P:mRNA processing"/>
    <property type="evidence" value="ECO:0007669"/>
    <property type="project" value="UniProtKB-KW"/>
</dbReference>
<dbReference type="GO" id="GO:0019863">
    <property type="term" value="F:IgE binding"/>
    <property type="evidence" value="ECO:0007669"/>
    <property type="project" value="UniProtKB-KW"/>
</dbReference>
<evidence type="ECO:0000313" key="21">
    <source>
        <dbReference type="Ensembl" id="ENSPNAP00000019075.2"/>
    </source>
</evidence>
<evidence type="ECO:0000256" key="10">
    <source>
        <dbReference type="ARBA" id="ARBA00022734"/>
    </source>
</evidence>
<dbReference type="Proteomes" id="UP001501920">
    <property type="component" value="Chromosome 20"/>
</dbReference>
<dbReference type="GO" id="GO:0001772">
    <property type="term" value="C:immunological synapse"/>
    <property type="evidence" value="ECO:0007669"/>
    <property type="project" value="TreeGrafter"/>
</dbReference>
<evidence type="ECO:0000256" key="1">
    <source>
        <dbReference type="ARBA" id="ARBA00004123"/>
    </source>
</evidence>
<dbReference type="GO" id="GO:0050918">
    <property type="term" value="P:positive chemotaxis"/>
    <property type="evidence" value="ECO:0007669"/>
    <property type="project" value="TreeGrafter"/>
</dbReference>
<dbReference type="GO" id="GO:2001237">
    <property type="term" value="P:negative regulation of extrinsic apoptotic signaling pathway"/>
    <property type="evidence" value="ECO:0007669"/>
    <property type="project" value="TreeGrafter"/>
</dbReference>
<evidence type="ECO:0000256" key="15">
    <source>
        <dbReference type="ARBA" id="ARBA00022990"/>
    </source>
</evidence>
<evidence type="ECO:0000256" key="12">
    <source>
        <dbReference type="ARBA" id="ARBA00022782"/>
    </source>
</evidence>
<evidence type="ECO:0000256" key="9">
    <source>
        <dbReference type="ARBA" id="ARBA00022728"/>
    </source>
</evidence>
<dbReference type="PANTHER" id="PTHR11346:SF26">
    <property type="entry name" value="GALECTIN-3"/>
    <property type="match status" value="1"/>
</dbReference>
<dbReference type="GO" id="GO:0030593">
    <property type="term" value="P:neutrophil chemotaxis"/>
    <property type="evidence" value="ECO:0007669"/>
    <property type="project" value="TreeGrafter"/>
</dbReference>
<keyword evidence="6" id="KW-0597">Phosphoprotein</keyword>
<dbReference type="GO" id="GO:0005737">
    <property type="term" value="C:cytoplasm"/>
    <property type="evidence" value="ECO:0007669"/>
    <property type="project" value="UniProtKB-SubCell"/>
</dbReference>
<evidence type="ECO:0000256" key="19">
    <source>
        <dbReference type="RuleBase" id="RU102079"/>
    </source>
</evidence>
<reference evidence="21" key="3">
    <citation type="submission" date="2025-09" db="UniProtKB">
        <authorList>
            <consortium name="Ensembl"/>
        </authorList>
    </citation>
    <scope>IDENTIFICATION</scope>
</reference>
<dbReference type="GO" id="GO:0002548">
    <property type="term" value="P:monocyte chemotaxis"/>
    <property type="evidence" value="ECO:0007669"/>
    <property type="project" value="TreeGrafter"/>
</dbReference>
<dbReference type="SUPFAM" id="SSF49899">
    <property type="entry name" value="Concanavalin A-like lectins/glucanases"/>
    <property type="match status" value="1"/>
</dbReference>
<keyword evidence="22" id="KW-1185">Reference proteome</keyword>
<keyword evidence="18" id="KW-0539">Nucleus</keyword>
<dbReference type="CDD" id="cd00070">
    <property type="entry name" value="GLECT"/>
    <property type="match status" value="1"/>
</dbReference>
<keyword evidence="15" id="KW-0007">Acetylation</keyword>
<dbReference type="GO" id="GO:0005681">
    <property type="term" value="C:spliceosomal complex"/>
    <property type="evidence" value="ECO:0007669"/>
    <property type="project" value="UniProtKB-KW"/>
</dbReference>
<evidence type="ECO:0000256" key="17">
    <source>
        <dbReference type="ARBA" id="ARBA00023187"/>
    </source>
</evidence>
<dbReference type="SMART" id="SM00276">
    <property type="entry name" value="GLECT"/>
    <property type="match status" value="1"/>
</dbReference>
<dbReference type="PANTHER" id="PTHR11346">
    <property type="entry name" value="GALECTIN"/>
    <property type="match status" value="1"/>
</dbReference>
<keyword evidence="11" id="KW-0677">Repeat</keyword>
<dbReference type="InterPro" id="IPR001079">
    <property type="entry name" value="Galectin_CRD"/>
</dbReference>
<dbReference type="AlphaFoldDB" id="A0A3B4D6E1"/>
<evidence type="ECO:0000256" key="7">
    <source>
        <dbReference type="ARBA" id="ARBA00022588"/>
    </source>
</evidence>
<dbReference type="GeneTree" id="ENSGT00940000162258"/>
<dbReference type="Ensembl" id="ENSPNAT00000028652.2">
    <property type="protein sequence ID" value="ENSPNAP00000019075.2"/>
    <property type="gene ID" value="ENSPNAG00000034478.1"/>
</dbReference>
<dbReference type="PROSITE" id="PS51304">
    <property type="entry name" value="GALECTIN"/>
    <property type="match status" value="1"/>
</dbReference>
<dbReference type="GO" id="GO:0045087">
    <property type="term" value="P:innate immune response"/>
    <property type="evidence" value="ECO:0007669"/>
    <property type="project" value="UniProtKB-KW"/>
</dbReference>
<evidence type="ECO:0000313" key="22">
    <source>
        <dbReference type="Proteomes" id="UP001501920"/>
    </source>
</evidence>
<evidence type="ECO:0000259" key="20">
    <source>
        <dbReference type="PROSITE" id="PS51304"/>
    </source>
</evidence>
<evidence type="ECO:0000256" key="2">
    <source>
        <dbReference type="ARBA" id="ARBA00004496"/>
    </source>
</evidence>
<evidence type="ECO:0000256" key="18">
    <source>
        <dbReference type="ARBA" id="ARBA00023242"/>
    </source>
</evidence>
<keyword evidence="14" id="KW-0389">IgE-binding protein</keyword>
<dbReference type="OMA" id="MCATHRA"/>
<keyword evidence="17" id="KW-0508">mRNA splicing</keyword>
<proteinExistence type="predicted"/>
<dbReference type="STRING" id="42514.ENSPNAP00000019075"/>
<evidence type="ECO:0000256" key="4">
    <source>
        <dbReference type="ARBA" id="ARBA00022490"/>
    </source>
</evidence>
<reference evidence="21" key="2">
    <citation type="submission" date="2025-08" db="UniProtKB">
        <authorList>
            <consortium name="Ensembl"/>
        </authorList>
    </citation>
    <scope>IDENTIFICATION</scope>
</reference>
<dbReference type="GO" id="GO:0005615">
    <property type="term" value="C:extracellular space"/>
    <property type="evidence" value="ECO:0007669"/>
    <property type="project" value="TreeGrafter"/>
</dbReference>
<dbReference type="GO" id="GO:0048030">
    <property type="term" value="F:disaccharide binding"/>
    <property type="evidence" value="ECO:0007669"/>
    <property type="project" value="TreeGrafter"/>
</dbReference>
<dbReference type="GO" id="GO:0048246">
    <property type="term" value="P:macrophage chemotaxis"/>
    <property type="evidence" value="ECO:0007669"/>
    <property type="project" value="TreeGrafter"/>
</dbReference>
<accession>A0A3B4D6E1</accession>
<dbReference type="Pfam" id="PF00337">
    <property type="entry name" value="Gal-bind_lectin"/>
    <property type="match status" value="1"/>
</dbReference>
<evidence type="ECO:0000256" key="11">
    <source>
        <dbReference type="ARBA" id="ARBA00022737"/>
    </source>
</evidence>
<feature type="domain" description="Galectin" evidence="20">
    <location>
        <begin position="3"/>
        <end position="123"/>
    </location>
</feature>
<dbReference type="InterPro" id="IPR013320">
    <property type="entry name" value="ConA-like_dom_sf"/>
</dbReference>
<dbReference type="GO" id="GO:0048245">
    <property type="term" value="P:eosinophil chemotaxis"/>
    <property type="evidence" value="ECO:0007669"/>
    <property type="project" value="TreeGrafter"/>
</dbReference>
<keyword evidence="16" id="KW-1015">Disulfide bond</keyword>
<reference evidence="21 22" key="1">
    <citation type="submission" date="2020-10" db="EMBL/GenBank/DDBJ databases">
        <title>Pygocentrus nattereri (red-bellied piranha) genome, fPygNat1, primary haplotype.</title>
        <authorList>
            <person name="Myers G."/>
            <person name="Meyer A."/>
            <person name="Karagic N."/>
            <person name="Pippel M."/>
            <person name="Winkler S."/>
            <person name="Tracey A."/>
            <person name="Wood J."/>
            <person name="Formenti G."/>
            <person name="Howe K."/>
            <person name="Fedrigo O."/>
            <person name="Jarvis E.D."/>
        </authorList>
    </citation>
    <scope>NUCLEOTIDE SEQUENCE [LARGE SCALE GENOMIC DNA]</scope>
</reference>
<evidence type="ECO:0000256" key="13">
    <source>
        <dbReference type="ARBA" id="ARBA00022859"/>
    </source>
</evidence>
<protein>
    <recommendedName>
        <fullName evidence="19">Galectin</fullName>
    </recommendedName>
</protein>
<comment type="subcellular location">
    <subcellularLocation>
        <location evidence="2">Cytoplasm</location>
    </subcellularLocation>
    <subcellularLocation>
        <location evidence="1">Nucleus</location>
    </subcellularLocation>
    <subcellularLocation>
        <location evidence="3">Secreted</location>
    </subcellularLocation>
</comment>
<evidence type="ECO:0000256" key="16">
    <source>
        <dbReference type="ARBA" id="ARBA00023157"/>
    </source>
</evidence>
<dbReference type="GO" id="GO:0045806">
    <property type="term" value="P:negative regulation of endocytosis"/>
    <property type="evidence" value="ECO:0007669"/>
    <property type="project" value="TreeGrafter"/>
</dbReference>
<sequence>SDLRLVLPEGLSDQTLITIYGEPKPNAEKFQINLQKGDDVAFHFNPRFNDKGNQVIVRNTRIKGVWGPEERQLPFFPFTPGRPFVVSDYLNFHCYVDDTQIYDSGSPVQTTTSPALQGSPYYI</sequence>
<keyword evidence="8" id="KW-0507">mRNA processing</keyword>
<keyword evidence="9" id="KW-0747">Spliceosome</keyword>
<dbReference type="Gene3D" id="2.60.120.200">
    <property type="match status" value="1"/>
</dbReference>
<keyword evidence="12" id="KW-0221">Differentiation</keyword>
<evidence type="ECO:0000256" key="8">
    <source>
        <dbReference type="ARBA" id="ARBA00022664"/>
    </source>
</evidence>